<accession>A0A8S1QUX7</accession>
<organism evidence="1 2">
    <name type="scientific">Paramecium sonneborni</name>
    <dbReference type="NCBI Taxonomy" id="65129"/>
    <lineage>
        <taxon>Eukaryota</taxon>
        <taxon>Sar</taxon>
        <taxon>Alveolata</taxon>
        <taxon>Ciliophora</taxon>
        <taxon>Intramacronucleata</taxon>
        <taxon>Oligohymenophorea</taxon>
        <taxon>Peniculida</taxon>
        <taxon>Parameciidae</taxon>
        <taxon>Paramecium</taxon>
    </lineage>
</organism>
<protein>
    <submittedName>
        <fullName evidence="1">Uncharacterized protein</fullName>
    </submittedName>
</protein>
<keyword evidence="2" id="KW-1185">Reference proteome</keyword>
<gene>
    <name evidence="1" type="ORF">PSON_ATCC_30995.1.T1210088</name>
</gene>
<dbReference type="AlphaFoldDB" id="A0A8S1QUX7"/>
<reference evidence="1" key="1">
    <citation type="submission" date="2021-01" db="EMBL/GenBank/DDBJ databases">
        <authorList>
            <consortium name="Genoscope - CEA"/>
            <person name="William W."/>
        </authorList>
    </citation>
    <scope>NUCLEOTIDE SEQUENCE</scope>
</reference>
<evidence type="ECO:0000313" key="2">
    <source>
        <dbReference type="Proteomes" id="UP000692954"/>
    </source>
</evidence>
<evidence type="ECO:0000313" key="1">
    <source>
        <dbReference type="EMBL" id="CAD8119451.1"/>
    </source>
</evidence>
<proteinExistence type="predicted"/>
<dbReference type="Proteomes" id="UP000692954">
    <property type="component" value="Unassembled WGS sequence"/>
</dbReference>
<sequence>MIEFYKFTLYEILTKQDSLKVFNLNKLRTTQRKSKLNRLIINLSLKYLRLNLFKTEEATYYILKKPNYLGSIKAFQQLKNYKYFNQNHHYNLQYMIYEINNKFKLHKTVNKCIQNISFIIHQKIDQYNEIMIPNQYLKIIKNKINKIISSLQFRTLIVILYINKIITNKEMIQIFNCFRSLQKQVQVQFFEVQDGIAKMLVKKLKPKIQKLKSQKFIQDLNKSYEKISCIKEIYQSKLQKKKANYSIRLLGVNNDRYKIIRELMITMNEIKKTLSKDESNSFTFQKTIENKFKFKDLIFRIIKFLKKRNQISFEYFNQKKKYDLFNCDIKYKLKVKKQFQLNEQQMINEIQQLEQELQININILLWGHIGNLITN</sequence>
<comment type="caution">
    <text evidence="1">The sequence shown here is derived from an EMBL/GenBank/DDBJ whole genome shotgun (WGS) entry which is preliminary data.</text>
</comment>
<name>A0A8S1QUX7_9CILI</name>
<dbReference type="EMBL" id="CAJJDN010000121">
    <property type="protein sequence ID" value="CAD8119451.1"/>
    <property type="molecule type" value="Genomic_DNA"/>
</dbReference>